<dbReference type="SUPFAM" id="SSF50729">
    <property type="entry name" value="PH domain-like"/>
    <property type="match status" value="1"/>
</dbReference>
<dbReference type="GO" id="GO:0005737">
    <property type="term" value="C:cytoplasm"/>
    <property type="evidence" value="ECO:0007669"/>
    <property type="project" value="TreeGrafter"/>
</dbReference>
<dbReference type="GO" id="GO:0046856">
    <property type="term" value="P:phosphatidylinositol dephosphorylation"/>
    <property type="evidence" value="ECO:0007669"/>
    <property type="project" value="TreeGrafter"/>
</dbReference>
<organism evidence="3">
    <name type="scientific">Capitella teleta</name>
    <name type="common">Polychaete worm</name>
    <dbReference type="NCBI Taxonomy" id="283909"/>
    <lineage>
        <taxon>Eukaryota</taxon>
        <taxon>Metazoa</taxon>
        <taxon>Spiralia</taxon>
        <taxon>Lophotrochozoa</taxon>
        <taxon>Annelida</taxon>
        <taxon>Polychaeta</taxon>
        <taxon>Sedentaria</taxon>
        <taxon>Scolecida</taxon>
        <taxon>Capitellidae</taxon>
        <taxon>Capitella</taxon>
    </lineage>
</organism>
<dbReference type="Pfam" id="PF06602">
    <property type="entry name" value="Myotub-related"/>
    <property type="match status" value="2"/>
</dbReference>
<dbReference type="Proteomes" id="UP000014760">
    <property type="component" value="Unassembled WGS sequence"/>
</dbReference>
<gene>
    <name evidence="3" type="ORF">CAPTEDRAFT_222446</name>
</gene>
<dbReference type="SUPFAM" id="SSF52799">
    <property type="entry name" value="(Phosphotyrosine protein) phosphatases II"/>
    <property type="match status" value="1"/>
</dbReference>
<comment type="similarity">
    <text evidence="1">Belongs to the protein-tyrosine phosphatase family. Non-receptor class myotubularin subfamily.</text>
</comment>
<dbReference type="EMBL" id="AMQN01005150">
    <property type="status" value="NOT_ANNOTATED_CDS"/>
    <property type="molecule type" value="Genomic_DNA"/>
</dbReference>
<dbReference type="FunCoup" id="R7V4M1">
    <property type="interactions" value="1495"/>
</dbReference>
<dbReference type="PANTHER" id="PTHR10807:SF110">
    <property type="entry name" value="FI17948P1"/>
    <property type="match status" value="1"/>
</dbReference>
<dbReference type="PANTHER" id="PTHR10807">
    <property type="entry name" value="MYOTUBULARIN-RELATED"/>
    <property type="match status" value="1"/>
</dbReference>
<dbReference type="InterPro" id="IPR030564">
    <property type="entry name" value="Myotubularin"/>
</dbReference>
<name>R7V4M1_CAPTE</name>
<evidence type="ECO:0000313" key="4">
    <source>
        <dbReference type="EnsemblMetazoa" id="CapteP222446"/>
    </source>
</evidence>
<protein>
    <recommendedName>
        <fullName evidence="2">Myotubularin phosphatase domain-containing protein</fullName>
    </recommendedName>
</protein>
<dbReference type="PROSITE" id="PS51339">
    <property type="entry name" value="PPASE_MYOTUBULARIN"/>
    <property type="match status" value="1"/>
</dbReference>
<dbReference type="AlphaFoldDB" id="R7V4M1"/>
<dbReference type="GO" id="GO:0016020">
    <property type="term" value="C:membrane"/>
    <property type="evidence" value="ECO:0007669"/>
    <property type="project" value="TreeGrafter"/>
</dbReference>
<accession>R7V4M1</accession>
<dbReference type="HOGENOM" id="CLU_021912_2_1_1"/>
<dbReference type="CDD" id="cd14537">
    <property type="entry name" value="PTP-MTMR10-like"/>
    <property type="match status" value="1"/>
</dbReference>
<reference evidence="3 5" key="2">
    <citation type="journal article" date="2013" name="Nature">
        <title>Insights into bilaterian evolution from three spiralian genomes.</title>
        <authorList>
            <person name="Simakov O."/>
            <person name="Marletaz F."/>
            <person name="Cho S.J."/>
            <person name="Edsinger-Gonzales E."/>
            <person name="Havlak P."/>
            <person name="Hellsten U."/>
            <person name="Kuo D.H."/>
            <person name="Larsson T."/>
            <person name="Lv J."/>
            <person name="Arendt D."/>
            <person name="Savage R."/>
            <person name="Osoegawa K."/>
            <person name="de Jong P."/>
            <person name="Grimwood J."/>
            <person name="Chapman J.A."/>
            <person name="Shapiro H."/>
            <person name="Aerts A."/>
            <person name="Otillar R.P."/>
            <person name="Terry A.Y."/>
            <person name="Boore J.L."/>
            <person name="Grigoriev I.V."/>
            <person name="Lindberg D.R."/>
            <person name="Seaver E.C."/>
            <person name="Weisblat D.A."/>
            <person name="Putnam N.H."/>
            <person name="Rokhsar D.S."/>
        </authorList>
    </citation>
    <scope>NUCLEOTIDE SEQUENCE</scope>
    <source>
        <strain evidence="3 5">I ESC-2004</strain>
    </source>
</reference>
<dbReference type="InterPro" id="IPR010569">
    <property type="entry name" value="Myotubularin-like_Pase_dom"/>
</dbReference>
<evidence type="ECO:0000313" key="5">
    <source>
        <dbReference type="Proteomes" id="UP000014760"/>
    </source>
</evidence>
<dbReference type="EnsemblMetazoa" id="CapteT222446">
    <property type="protein sequence ID" value="CapteP222446"/>
    <property type="gene ID" value="CapteG222446"/>
</dbReference>
<dbReference type="OMA" id="FLACHAF"/>
<dbReference type="OrthoDB" id="271628at2759"/>
<dbReference type="InterPro" id="IPR029021">
    <property type="entry name" value="Prot-tyrosine_phosphatase-like"/>
</dbReference>
<dbReference type="STRING" id="283909.R7V4M1"/>
<evidence type="ECO:0000256" key="1">
    <source>
        <dbReference type="ARBA" id="ARBA00007471"/>
    </source>
</evidence>
<reference evidence="5" key="1">
    <citation type="submission" date="2012-12" db="EMBL/GenBank/DDBJ databases">
        <authorList>
            <person name="Hellsten U."/>
            <person name="Grimwood J."/>
            <person name="Chapman J.A."/>
            <person name="Shapiro H."/>
            <person name="Aerts A."/>
            <person name="Otillar R.P."/>
            <person name="Terry A.Y."/>
            <person name="Boore J.L."/>
            <person name="Simakov O."/>
            <person name="Marletaz F."/>
            <person name="Cho S.-J."/>
            <person name="Edsinger-Gonzales E."/>
            <person name="Havlak P."/>
            <person name="Kuo D.-H."/>
            <person name="Larsson T."/>
            <person name="Lv J."/>
            <person name="Arendt D."/>
            <person name="Savage R."/>
            <person name="Osoegawa K."/>
            <person name="de Jong P."/>
            <person name="Lindberg D.R."/>
            <person name="Seaver E.C."/>
            <person name="Weisblat D.A."/>
            <person name="Putnam N.H."/>
            <person name="Grigoriev I.V."/>
            <person name="Rokhsar D.S."/>
        </authorList>
    </citation>
    <scope>NUCLEOTIDE SEQUENCE</scope>
    <source>
        <strain evidence="5">I ESC-2004</strain>
    </source>
</reference>
<feature type="domain" description="Myotubularin phosphatase" evidence="2">
    <location>
        <begin position="169"/>
        <end position="524"/>
    </location>
</feature>
<reference evidence="4" key="3">
    <citation type="submission" date="2015-06" db="UniProtKB">
        <authorList>
            <consortium name="EnsemblMetazoa"/>
        </authorList>
    </citation>
    <scope>IDENTIFICATION</scope>
</reference>
<keyword evidence="5" id="KW-1185">Reference proteome</keyword>
<dbReference type="EMBL" id="KB295236">
    <property type="protein sequence ID" value="ELU13417.1"/>
    <property type="molecule type" value="Genomic_DNA"/>
</dbReference>
<evidence type="ECO:0000259" key="2">
    <source>
        <dbReference type="PROSITE" id="PS51339"/>
    </source>
</evidence>
<evidence type="ECO:0000313" key="3">
    <source>
        <dbReference type="EMBL" id="ELU13417.1"/>
    </source>
</evidence>
<proteinExistence type="inferred from homology"/>
<sequence>MPKANKATFKSYVEGSGKTNDGCPQEPSLLPGELVITVASQVLRFIPFGEQKQGLLGNLQLYTEQRNRLVGSDDIVLNNVDAVYQVSKGRKKLLVPGIGSTTVVKNLEIHCKDFQIHNFSLKATPKDEAKRLINAIVHHTMPSRHDLLFAFEYRGDAEPDDRIPQVSRFNGHWDWEAEMSRLQAKGFKVIDINTRFQHSENLPESFVVPSSLSNNDILLALTNFANYRCPTWSYSHSNGAALVRMPFLLPNSEMEDLEAKMLTAVKISHPEQKAPKVYSLLEMLPTIRDIQVSYEKLRVLCMPTTLKDVESTDVVWYSELCNTKWMYSVYTLLKLSLRIVDYISNEGFSVVIKEKDSRDLSPLVACLVQLLLDPHTRTIQGFQSLVEREWVAMGHRFKDRLGLVHGTEAEKSPIFLLFLDCVWQLLQQFPSAFQFSEMYLTSIWDSACFGLFENFLFNCSREHENAKSDTRLIYGASSSSNKLLNPAQLSYFETPISVYLENSFVHDGLSMEDSCSLGPDETLS</sequence>